<organism evidence="1 2">
    <name type="scientific">Paenibacillus urinalis</name>
    <dbReference type="NCBI Taxonomy" id="521520"/>
    <lineage>
        <taxon>Bacteria</taxon>
        <taxon>Bacillati</taxon>
        <taxon>Bacillota</taxon>
        <taxon>Bacilli</taxon>
        <taxon>Bacillales</taxon>
        <taxon>Paenibacillaceae</taxon>
        <taxon>Paenibacillus</taxon>
    </lineage>
</organism>
<dbReference type="AlphaFoldDB" id="A0AAX3N2X0"/>
<dbReference type="Pfam" id="PF08812">
    <property type="entry name" value="YtxC"/>
    <property type="match status" value="1"/>
</dbReference>
<gene>
    <name evidence="1" type="ORF">PUW23_08250</name>
</gene>
<dbReference type="InterPro" id="IPR014199">
    <property type="entry name" value="Spore_YtxC"/>
</dbReference>
<protein>
    <submittedName>
        <fullName evidence="1">Sporulation protein YtxC</fullName>
    </submittedName>
</protein>
<dbReference type="RefSeq" id="WP_205053540.1">
    <property type="nucleotide sequence ID" value="NZ_CP118101.1"/>
</dbReference>
<dbReference type="Proteomes" id="UP001220962">
    <property type="component" value="Chromosome"/>
</dbReference>
<dbReference type="EMBL" id="CP118101">
    <property type="protein sequence ID" value="WDH84190.1"/>
    <property type="molecule type" value="Genomic_DNA"/>
</dbReference>
<evidence type="ECO:0000313" key="1">
    <source>
        <dbReference type="EMBL" id="WDH84190.1"/>
    </source>
</evidence>
<name>A0AAX3N2X0_9BACL</name>
<accession>A0AAX3N2X0</accession>
<evidence type="ECO:0000313" key="2">
    <source>
        <dbReference type="Proteomes" id="UP001220962"/>
    </source>
</evidence>
<sequence length="311" mass="36767">MELFVVWTEAQDQDTAEHFYRFIKDKTKGLHISKQGFRFSYRQHEGKAAWICKGYENHPGFQEGLPRMYEIMASGLADYVIECKEEQQLRRLIERECVNMEPDELERVKRICTPLLKSRMETEQGTRELRHGKLTRGILDTLQDIPVVHLEGAIQFRLQEYKNELHEIVEYALDEFYMDRQYEEFMGLLKYFVYFQDPKVPLIHVVHKGKHDFILLDEAYKPMPMPQEESVIMEMPGMELEMEVEDMIISRLISISPKKMKLHTNTPEFPLIHTISQIFEDKVEICRSCVHCRNLTEAGSLSLDEEETLEL</sequence>
<reference evidence="1" key="1">
    <citation type="submission" date="2023-02" db="EMBL/GenBank/DDBJ databases">
        <title>Pathogen: clinical or host-associated sample.</title>
        <authorList>
            <person name="Hergert J."/>
            <person name="Casey R."/>
            <person name="Wagner J."/>
            <person name="Young E.L."/>
            <person name="Oakeson K.F."/>
        </authorList>
    </citation>
    <scope>NUCLEOTIDE SEQUENCE</scope>
    <source>
        <strain evidence="1">2022CK-00830</strain>
    </source>
</reference>
<proteinExistence type="predicted"/>